<dbReference type="PANTHER" id="PTHR25462:SF296">
    <property type="entry name" value="MEIOTIC P26, ISOFORM F"/>
    <property type="match status" value="1"/>
</dbReference>
<evidence type="ECO:0000256" key="6">
    <source>
        <dbReference type="PROSITE-ProRule" id="PRU00504"/>
    </source>
</evidence>
<dbReference type="EMBL" id="CALNXI010000993">
    <property type="protein sequence ID" value="CAH3150492.1"/>
    <property type="molecule type" value="Genomic_DNA"/>
</dbReference>
<evidence type="ECO:0000259" key="8">
    <source>
        <dbReference type="PROSITE" id="PS50089"/>
    </source>
</evidence>
<organism evidence="9 10">
    <name type="scientific">Porites evermanni</name>
    <dbReference type="NCBI Taxonomy" id="104178"/>
    <lineage>
        <taxon>Eukaryota</taxon>
        <taxon>Metazoa</taxon>
        <taxon>Cnidaria</taxon>
        <taxon>Anthozoa</taxon>
        <taxon>Hexacorallia</taxon>
        <taxon>Scleractinia</taxon>
        <taxon>Fungiina</taxon>
        <taxon>Poritidae</taxon>
        <taxon>Porites</taxon>
    </lineage>
</organism>
<evidence type="ECO:0000313" key="9">
    <source>
        <dbReference type="EMBL" id="CAH3150492.1"/>
    </source>
</evidence>
<dbReference type="Pfam" id="PF17170">
    <property type="entry name" value="DUF5128"/>
    <property type="match status" value="1"/>
</dbReference>
<accession>A0ABN8PTK6</accession>
<reference evidence="9 10" key="1">
    <citation type="submission" date="2022-05" db="EMBL/GenBank/DDBJ databases">
        <authorList>
            <consortium name="Genoscope - CEA"/>
            <person name="William W."/>
        </authorList>
    </citation>
    <scope>NUCLEOTIDE SEQUENCE [LARGE SCALE GENOMIC DNA]</scope>
</reference>
<keyword evidence="2" id="KW-0677">Repeat</keyword>
<dbReference type="SUPFAM" id="SSF101898">
    <property type="entry name" value="NHL repeat"/>
    <property type="match status" value="1"/>
</dbReference>
<protein>
    <recommendedName>
        <fullName evidence="8">RING-type domain-containing protein</fullName>
    </recommendedName>
</protein>
<proteinExistence type="predicted"/>
<dbReference type="InterPro" id="IPR001841">
    <property type="entry name" value="Znf_RING"/>
</dbReference>
<dbReference type="InterPro" id="IPR027370">
    <property type="entry name" value="Znf-RING_euk"/>
</dbReference>
<evidence type="ECO:0000256" key="7">
    <source>
        <dbReference type="SAM" id="Coils"/>
    </source>
</evidence>
<feature type="coiled-coil region" evidence="7">
    <location>
        <begin position="257"/>
        <end position="284"/>
    </location>
</feature>
<sequence length="618" mass="69863">MDIQTLLNNLHEEVSCSVCMCKYTDPKQLPCLHSFCLHCPNGIQRTNGRRDKIACPECRQEFNVPDNGNLAALPTNFRINSLLDVLAIRECNTTGVKCGNCDERTKQSHYCFQCCAFWCEECIGLHNRIKANKDHYALALEDFQDQDFENILKRPEFFAICNACALTNHDGHGKILLEQAANERKLRVKSAIESQRKRAQTKRSKITTLDKSLSEVQEQAARVKRNVQEYADSIIAAIEAKKLEIFDDVERRTNASLQEIGNQKKQIEEQVKRHESETENTETLLKRSTSAQLMQPNELMDKILKEENNQENRSDSDDCSFQKFDFVKNHKLFELVSAEQIGSLKTRAQLSSADGKGINEAFRPWGVAVNEQDQISVSDVGNHKIHLFKSDGTHIKSFGGKGTQHGEFEFPSGTVYHGDNIIVAEQSNHRVQVLSRQRGYFRHFGGEGSLDHQLNFPAGLYINSDGNIIVADRLNKLIKIFSADGQFLNKIGTEGSFIEPFHCIQRNNYLIVSDKGDHSIKCFDRKGNFLYKFGKQGNADGEFKLPHCLSMNKAGHLMVCDHINHRIQVFDLSGKFVAKFGTKGSGMGEFNQQISAAVLSDGKIVVSDFRNSRIQIFE</sequence>
<feature type="repeat" description="NHL" evidence="6">
    <location>
        <begin position="530"/>
        <end position="573"/>
    </location>
</feature>
<dbReference type="Gene3D" id="3.30.40.10">
    <property type="entry name" value="Zinc/RING finger domain, C3HC4 (zinc finger)"/>
    <property type="match status" value="1"/>
</dbReference>
<feature type="repeat" description="NHL" evidence="6">
    <location>
        <begin position="577"/>
        <end position="618"/>
    </location>
</feature>
<comment type="caution">
    <text evidence="9">The sequence shown here is derived from an EMBL/GenBank/DDBJ whole genome shotgun (WGS) entry which is preliminary data.</text>
</comment>
<dbReference type="Proteomes" id="UP001159427">
    <property type="component" value="Unassembled WGS sequence"/>
</dbReference>
<dbReference type="PROSITE" id="PS51125">
    <property type="entry name" value="NHL"/>
    <property type="match status" value="4"/>
</dbReference>
<keyword evidence="4" id="KW-0862">Zinc</keyword>
<dbReference type="InterPro" id="IPR011042">
    <property type="entry name" value="6-blade_b-propeller_TolB-like"/>
</dbReference>
<feature type="coiled-coil region" evidence="7">
    <location>
        <begin position="206"/>
        <end position="233"/>
    </location>
</feature>
<dbReference type="Gene3D" id="2.120.10.30">
    <property type="entry name" value="TolB, C-terminal domain"/>
    <property type="match status" value="2"/>
</dbReference>
<evidence type="ECO:0000256" key="4">
    <source>
        <dbReference type="ARBA" id="ARBA00022833"/>
    </source>
</evidence>
<feature type="repeat" description="NHL" evidence="6">
    <location>
        <begin position="444"/>
        <end position="484"/>
    </location>
</feature>
<evidence type="ECO:0000256" key="3">
    <source>
        <dbReference type="ARBA" id="ARBA00022771"/>
    </source>
</evidence>
<dbReference type="InterPro" id="IPR001258">
    <property type="entry name" value="NHL_repeat"/>
</dbReference>
<feature type="domain" description="RING-type" evidence="8">
    <location>
        <begin position="16"/>
        <end position="59"/>
    </location>
</feature>
<dbReference type="Pfam" id="PF01436">
    <property type="entry name" value="NHL"/>
    <property type="match status" value="2"/>
</dbReference>
<keyword evidence="7" id="KW-0175">Coiled coil</keyword>
<evidence type="ECO:0000256" key="5">
    <source>
        <dbReference type="PROSITE-ProRule" id="PRU00175"/>
    </source>
</evidence>
<evidence type="ECO:0000256" key="1">
    <source>
        <dbReference type="ARBA" id="ARBA00022723"/>
    </source>
</evidence>
<dbReference type="Pfam" id="PF13445">
    <property type="entry name" value="zf-RING_UBOX"/>
    <property type="match status" value="1"/>
</dbReference>
<name>A0ABN8PTK6_9CNID</name>
<keyword evidence="3 5" id="KW-0863">Zinc-finger</keyword>
<feature type="repeat" description="NHL" evidence="6">
    <location>
        <begin position="363"/>
        <end position="391"/>
    </location>
</feature>
<dbReference type="InterPro" id="IPR047153">
    <property type="entry name" value="TRIM45/56/19-like"/>
</dbReference>
<evidence type="ECO:0000313" key="10">
    <source>
        <dbReference type="Proteomes" id="UP001159427"/>
    </source>
</evidence>
<dbReference type="PROSITE" id="PS50089">
    <property type="entry name" value="ZF_RING_2"/>
    <property type="match status" value="1"/>
</dbReference>
<dbReference type="SMART" id="SM00184">
    <property type="entry name" value="RING"/>
    <property type="match status" value="1"/>
</dbReference>
<dbReference type="SUPFAM" id="SSF57850">
    <property type="entry name" value="RING/U-box"/>
    <property type="match status" value="1"/>
</dbReference>
<dbReference type="PANTHER" id="PTHR25462">
    <property type="entry name" value="BONUS, ISOFORM C-RELATED"/>
    <property type="match status" value="1"/>
</dbReference>
<gene>
    <name evidence="9" type="ORF">PEVE_00045278</name>
</gene>
<evidence type="ECO:0000256" key="2">
    <source>
        <dbReference type="ARBA" id="ARBA00022737"/>
    </source>
</evidence>
<dbReference type="InterPro" id="IPR013083">
    <property type="entry name" value="Znf_RING/FYVE/PHD"/>
</dbReference>
<keyword evidence="10" id="KW-1185">Reference proteome</keyword>
<keyword evidence="1" id="KW-0479">Metal-binding</keyword>